<sequence length="311" mass="34202">MANRMLHTKDGVPLSELLARAEAELNLFNQAPRVIREMLGQNVDEQVFKVYTGDMEWEELAEGEHPRTGELASKEMAFSVSTFGRSLGMTQELIEDHSADYVLRRIDALAEGALKKEHDVVFNTIRGAWADGSGLWFTPEDYGNRSFSATHDHTYADTNDLFGDADAHTAREHLEILAEDVEEHGKVASIAIVGSDFARALKSELTWAASYNIPTFESLRTTSFPENGLEVDGLRVYKSMWVDATEAHVIAADERPLYFHERRPVQLSSGEYGGPVSDPATLLGAYGSARYGAIVPDPLAGAKIVAADNLA</sequence>
<dbReference type="Proteomes" id="UP000296733">
    <property type="component" value="Chromosome"/>
</dbReference>
<gene>
    <name evidence="1" type="ORF">DV707_10705</name>
</gene>
<evidence type="ECO:0000313" key="1">
    <source>
        <dbReference type="EMBL" id="QCC48091.1"/>
    </source>
</evidence>
<organism evidence="1 2">
    <name type="scientific">Halobellus limi</name>
    <dbReference type="NCBI Taxonomy" id="699433"/>
    <lineage>
        <taxon>Archaea</taxon>
        <taxon>Methanobacteriati</taxon>
        <taxon>Methanobacteriota</taxon>
        <taxon>Stenosarchaea group</taxon>
        <taxon>Halobacteria</taxon>
        <taxon>Halobacteriales</taxon>
        <taxon>Haloferacaceae</taxon>
        <taxon>Halobellus</taxon>
    </lineage>
</organism>
<protein>
    <recommendedName>
        <fullName evidence="3">Phage major capsid protein E</fullName>
    </recommendedName>
</protein>
<accession>A0A4D6H3A0</accession>
<dbReference type="KEGG" id="hlm:DV707_10705"/>
<reference evidence="1 2" key="1">
    <citation type="journal article" date="2019" name="Nat. Commun.">
        <title>A new type of DNA phosphorothioation-based antiviral system in archaea.</title>
        <authorList>
            <person name="Xiong L."/>
            <person name="Liu S."/>
            <person name="Chen S."/>
            <person name="Xiao Y."/>
            <person name="Zhu B."/>
            <person name="Gao Y."/>
            <person name="Zhang Y."/>
            <person name="Chen B."/>
            <person name="Luo J."/>
            <person name="Deng Z."/>
            <person name="Chen X."/>
            <person name="Wang L."/>
            <person name="Chen S."/>
        </authorList>
    </citation>
    <scope>NUCLEOTIDE SEQUENCE [LARGE SCALE GENOMIC DNA]</scope>
    <source>
        <strain evidence="1 2">CGMCC 1.10331</strain>
    </source>
</reference>
<proteinExistence type="predicted"/>
<name>A0A4D6H3A0_9EURY</name>
<dbReference type="Pfam" id="PF25209">
    <property type="entry name" value="Phage_capsid_4"/>
    <property type="match status" value="1"/>
</dbReference>
<dbReference type="EMBL" id="CP031311">
    <property type="protein sequence ID" value="QCC48091.1"/>
    <property type="molecule type" value="Genomic_DNA"/>
</dbReference>
<dbReference type="AlphaFoldDB" id="A0A4D6H3A0"/>
<evidence type="ECO:0000313" key="2">
    <source>
        <dbReference type="Proteomes" id="UP000296733"/>
    </source>
</evidence>
<evidence type="ECO:0008006" key="3">
    <source>
        <dbReference type="Google" id="ProtNLM"/>
    </source>
</evidence>